<accession>A0A812JVJ7</accession>
<dbReference type="Proteomes" id="UP000649617">
    <property type="component" value="Unassembled WGS sequence"/>
</dbReference>
<gene>
    <name evidence="1" type="ORF">SPIL2461_LOCUS2345</name>
</gene>
<keyword evidence="2" id="KW-1185">Reference proteome</keyword>
<name>A0A812JVJ7_SYMPI</name>
<evidence type="ECO:0000313" key="1">
    <source>
        <dbReference type="EMBL" id="CAE7211771.1"/>
    </source>
</evidence>
<dbReference type="AlphaFoldDB" id="A0A812JVJ7"/>
<evidence type="ECO:0000313" key="2">
    <source>
        <dbReference type="Proteomes" id="UP000649617"/>
    </source>
</evidence>
<organism evidence="1 2">
    <name type="scientific">Symbiodinium pilosum</name>
    <name type="common">Dinoflagellate</name>
    <dbReference type="NCBI Taxonomy" id="2952"/>
    <lineage>
        <taxon>Eukaryota</taxon>
        <taxon>Sar</taxon>
        <taxon>Alveolata</taxon>
        <taxon>Dinophyceae</taxon>
        <taxon>Suessiales</taxon>
        <taxon>Symbiodiniaceae</taxon>
        <taxon>Symbiodinium</taxon>
    </lineage>
</organism>
<proteinExistence type="predicted"/>
<reference evidence="1" key="1">
    <citation type="submission" date="2021-02" db="EMBL/GenBank/DDBJ databases">
        <authorList>
            <person name="Dougan E. K."/>
            <person name="Rhodes N."/>
            <person name="Thang M."/>
            <person name="Chan C."/>
        </authorList>
    </citation>
    <scope>NUCLEOTIDE SEQUENCE</scope>
</reference>
<comment type="caution">
    <text evidence="1">The sequence shown here is derived from an EMBL/GenBank/DDBJ whole genome shotgun (WGS) entry which is preliminary data.</text>
</comment>
<dbReference type="EMBL" id="CAJNIZ010002548">
    <property type="protein sequence ID" value="CAE7211771.1"/>
    <property type="molecule type" value="Genomic_DNA"/>
</dbReference>
<dbReference type="OrthoDB" id="409252at2759"/>
<sequence>VERSTGVLISTSEPDIRVLRDYSTSASYNDVILATECPDARVSERAKKLLEMTGGSAKDWGAVRNTLGDQDHWHGAGGGVPSFSRLRVRGTGLGYRHHDPWGDDLGGY</sequence>
<protein>
    <submittedName>
        <fullName evidence="1">Uncharacterized protein</fullName>
    </submittedName>
</protein>
<feature type="non-terminal residue" evidence="1">
    <location>
        <position position="108"/>
    </location>
</feature>